<dbReference type="GO" id="GO:0008270">
    <property type="term" value="F:zinc ion binding"/>
    <property type="evidence" value="ECO:0007669"/>
    <property type="project" value="InterPro"/>
</dbReference>
<keyword evidence="1 4" id="KW-0479">Metal-binding</keyword>
<dbReference type="InterPro" id="IPR032466">
    <property type="entry name" value="Metal_Hydrolase"/>
</dbReference>
<feature type="binding site" evidence="4">
    <location>
        <position position="22"/>
    </location>
    <ligand>
        <name>Zn(2+)</name>
        <dbReference type="ChEBI" id="CHEBI:29105"/>
        <label>1</label>
    </ligand>
</feature>
<name>A0AAV3J2N8_ENTAV</name>
<reference evidence="6 8" key="1">
    <citation type="submission" date="2013-03" db="EMBL/GenBank/DDBJ databases">
        <title>The Genome Sequence of Enterococcus avium ATCC_14025 (Illumina only assembly).</title>
        <authorList>
            <consortium name="The Broad Institute Genomics Platform"/>
            <consortium name="The Broad Institute Genome Sequencing Center for Infectious Disease"/>
            <person name="Earl A."/>
            <person name="Russ C."/>
            <person name="Gilmore M."/>
            <person name="Surin D."/>
            <person name="Walker B."/>
            <person name="Young S."/>
            <person name="Zeng Q."/>
            <person name="Gargeya S."/>
            <person name="Fitzgerald M."/>
            <person name="Haas B."/>
            <person name="Abouelleil A."/>
            <person name="Allen A.W."/>
            <person name="Alvarado L."/>
            <person name="Arachchi H.M."/>
            <person name="Berlin A.M."/>
            <person name="Chapman S.B."/>
            <person name="Gainer-Dewar J."/>
            <person name="Goldberg J."/>
            <person name="Griggs A."/>
            <person name="Gujja S."/>
            <person name="Hansen M."/>
            <person name="Howarth C."/>
            <person name="Imamovic A."/>
            <person name="Ireland A."/>
            <person name="Larimer J."/>
            <person name="McCowan C."/>
            <person name="Murphy C."/>
            <person name="Pearson M."/>
            <person name="Poon T.W."/>
            <person name="Priest M."/>
            <person name="Roberts A."/>
            <person name="Saif S."/>
            <person name="Shea T."/>
            <person name="Sisk P."/>
            <person name="Sykes S."/>
            <person name="Wortman J."/>
            <person name="Nusbaum C."/>
            <person name="Birren B."/>
        </authorList>
    </citation>
    <scope>NUCLEOTIDE SEQUENCE [LARGE SCALE GENOMIC DNA]</scope>
    <source>
        <strain evidence="6 8">ATCC 14025</strain>
    </source>
</reference>
<comment type="similarity">
    <text evidence="5">Belongs to the metallo-dependent hydrolases superfamily. Phosphotriesterase family.</text>
</comment>
<dbReference type="Gene3D" id="3.20.20.140">
    <property type="entry name" value="Metal-dependent hydrolases"/>
    <property type="match status" value="1"/>
</dbReference>
<dbReference type="Proteomes" id="UP000014104">
    <property type="component" value="Unassembled WGS sequence"/>
</dbReference>
<feature type="binding site" evidence="4">
    <location>
        <position position="272"/>
    </location>
    <ligand>
        <name>Zn(2+)</name>
        <dbReference type="ChEBI" id="CHEBI:29105"/>
        <label>1</label>
    </ligand>
</feature>
<reference evidence="7 9" key="2">
    <citation type="submission" date="2013-03" db="EMBL/GenBank/DDBJ databases">
        <title>The Genome Sequence of Enterococcus avium ATCC_14025 (PacBio/Illumina hybrid assembly).</title>
        <authorList>
            <consortium name="The Broad Institute Genomics Platform"/>
            <consortium name="The Broad Institute Genome Sequencing Center for Infectious Disease"/>
            <person name="Earl A."/>
            <person name="Russ C."/>
            <person name="Gilmore M."/>
            <person name="Surin D."/>
            <person name="Walker B."/>
            <person name="Young S."/>
            <person name="Zeng Q."/>
            <person name="Gargeya S."/>
            <person name="Fitzgerald M."/>
            <person name="Haas B."/>
            <person name="Abouelleil A."/>
            <person name="Allen A.W."/>
            <person name="Alvarado L."/>
            <person name="Arachchi H.M."/>
            <person name="Berlin A.M."/>
            <person name="Chapman S.B."/>
            <person name="Gainer-Dewar J."/>
            <person name="Goldberg J."/>
            <person name="Griggs A."/>
            <person name="Gujja S."/>
            <person name="Hansen M."/>
            <person name="Howarth C."/>
            <person name="Imamovic A."/>
            <person name="Ireland A."/>
            <person name="Larimer J."/>
            <person name="McCowan C."/>
            <person name="Murphy C."/>
            <person name="Pearson M."/>
            <person name="Poon T.W."/>
            <person name="Priest M."/>
            <person name="Roberts A."/>
            <person name="Saif S."/>
            <person name="Shea T."/>
            <person name="Sisk P."/>
            <person name="Sykes S."/>
            <person name="Wortman J."/>
            <person name="Nusbaum C."/>
            <person name="Birren B."/>
        </authorList>
    </citation>
    <scope>NUCLEOTIDE SEQUENCE [LARGE SCALE GENOMIC DNA]</scope>
    <source>
        <strain evidence="7 9">ATCC 14025</strain>
    </source>
</reference>
<keyword evidence="2" id="KW-0378">Hydrolase</keyword>
<feature type="binding site" evidence="4">
    <location>
        <position position="24"/>
    </location>
    <ligand>
        <name>Zn(2+)</name>
        <dbReference type="ChEBI" id="CHEBI:29105"/>
        <label>1</label>
    </ligand>
</feature>
<dbReference type="SUPFAM" id="SSF51556">
    <property type="entry name" value="Metallo-dependent hydrolases"/>
    <property type="match status" value="1"/>
</dbReference>
<comment type="caution">
    <text evidence="7">The sequence shown here is derived from an EMBL/GenBank/DDBJ whole genome shotgun (WGS) entry which is preliminary data.</text>
</comment>
<dbReference type="EMBL" id="AHYV01000002">
    <property type="protein sequence ID" value="EOT51846.1"/>
    <property type="molecule type" value="Genomic_DNA"/>
</dbReference>
<evidence type="ECO:0000313" key="9">
    <source>
        <dbReference type="Proteomes" id="UP000014107"/>
    </source>
</evidence>
<evidence type="ECO:0008006" key="10">
    <source>
        <dbReference type="Google" id="ProtNLM"/>
    </source>
</evidence>
<dbReference type="CDD" id="cd00530">
    <property type="entry name" value="PTE"/>
    <property type="match status" value="1"/>
</dbReference>
<organism evidence="7 9">
    <name type="scientific">Enterococcus avium ATCC 14025</name>
    <dbReference type="NCBI Taxonomy" id="1140002"/>
    <lineage>
        <taxon>Bacteria</taxon>
        <taxon>Bacillati</taxon>
        <taxon>Bacillota</taxon>
        <taxon>Bacilli</taxon>
        <taxon>Lactobacillales</taxon>
        <taxon>Enterococcaceae</taxon>
        <taxon>Enterococcus</taxon>
    </lineage>
</organism>
<dbReference type="EMBL" id="ASWL01000002">
    <property type="protein sequence ID" value="EOU23968.1"/>
    <property type="molecule type" value="Genomic_DNA"/>
</dbReference>
<feature type="binding site" evidence="4">
    <location>
        <position position="215"/>
    </location>
    <ligand>
        <name>Zn(2+)</name>
        <dbReference type="ChEBI" id="CHEBI:29105"/>
        <label>2</label>
    </ligand>
</feature>
<feature type="binding site" description="via carbamate group" evidence="4">
    <location>
        <position position="154"/>
    </location>
    <ligand>
        <name>Zn(2+)</name>
        <dbReference type="ChEBI" id="CHEBI:29105"/>
        <label>2</label>
    </ligand>
</feature>
<sequence length="330" mass="37362">MSIVRTFLGDIDANELGFTYSHEHIVCIPPYWKERKADDLLLDNKHSSQKDVQDFADLGGKTIVDATAIDYGRCVEDVVQISKETDIKIVGTAGFNKSFLWEAAISERLKKVVGNYSTFADWIAQSTVNQLTEHVVKEIEEGLEGTSYRGGQVKFGTGYNRITPLEEKTIRAVARAHHETKAPIHSHTEAGTMALAQIEILREEGINLHYLSIGHMDRNLDPYLHQQIAKTGAFLSFDGIAKIKYAPESARIKAILDLVKAGYEDQLLISGDTARKSYYKHYDYGLGLAYIKKEWVPRFIDEAEQQHLDGEKLIEKFFVENPKRCFSFKD</sequence>
<feature type="binding site" description="via carbamate group" evidence="4">
    <location>
        <position position="154"/>
    </location>
    <ligand>
        <name>Zn(2+)</name>
        <dbReference type="ChEBI" id="CHEBI:29105"/>
        <label>1</label>
    </ligand>
</feature>
<proteinExistence type="inferred from homology"/>
<dbReference type="Proteomes" id="UP000014107">
    <property type="component" value="Unassembled WGS sequence"/>
</dbReference>
<evidence type="ECO:0000313" key="8">
    <source>
        <dbReference type="Proteomes" id="UP000014104"/>
    </source>
</evidence>
<comment type="cofactor">
    <cofactor evidence="4">
        <name>a divalent metal cation</name>
        <dbReference type="ChEBI" id="CHEBI:60240"/>
    </cofactor>
    <text evidence="4">Binds 2 divalent metal cations per subunit.</text>
</comment>
<evidence type="ECO:0000256" key="5">
    <source>
        <dbReference type="PROSITE-ProRule" id="PRU00679"/>
    </source>
</evidence>
<evidence type="ECO:0000313" key="6">
    <source>
        <dbReference type="EMBL" id="EOT51846.1"/>
    </source>
</evidence>
<feature type="modified residue" description="N6-carboxylysine" evidence="3 5">
    <location>
        <position position="154"/>
    </location>
</feature>
<evidence type="ECO:0000256" key="4">
    <source>
        <dbReference type="PIRSR" id="PIRSR601559-51"/>
    </source>
</evidence>
<dbReference type="PROSITE" id="PS51347">
    <property type="entry name" value="PHOSPHOTRIESTERASE_2"/>
    <property type="match status" value="1"/>
</dbReference>
<protein>
    <recommendedName>
        <fullName evidence="10">Phosphotriesterase</fullName>
    </recommendedName>
</protein>
<dbReference type="PANTHER" id="PTHR10819">
    <property type="entry name" value="PHOSPHOTRIESTERASE-RELATED"/>
    <property type="match status" value="1"/>
</dbReference>
<dbReference type="AlphaFoldDB" id="A0AAV3J2N8"/>
<dbReference type="InterPro" id="IPR001559">
    <property type="entry name" value="Phosphotriesterase"/>
</dbReference>
<accession>A0AAV3J2N8</accession>
<feature type="binding site" evidence="4">
    <location>
        <position position="187"/>
    </location>
    <ligand>
        <name>Zn(2+)</name>
        <dbReference type="ChEBI" id="CHEBI:29105"/>
        <label>2</label>
    </ligand>
</feature>
<dbReference type="GO" id="GO:0016787">
    <property type="term" value="F:hydrolase activity"/>
    <property type="evidence" value="ECO:0007669"/>
    <property type="project" value="UniProtKB-KW"/>
</dbReference>
<evidence type="ECO:0000256" key="1">
    <source>
        <dbReference type="ARBA" id="ARBA00022723"/>
    </source>
</evidence>
<gene>
    <name evidence="7" type="ORF">I570_01834</name>
    <name evidence="6" type="ORF">OMU_00049</name>
</gene>
<dbReference type="GeneID" id="69570039"/>
<evidence type="ECO:0000256" key="3">
    <source>
        <dbReference type="PIRSR" id="PIRSR601559-50"/>
    </source>
</evidence>
<dbReference type="Pfam" id="PF02126">
    <property type="entry name" value="PTE"/>
    <property type="match status" value="1"/>
</dbReference>
<dbReference type="RefSeq" id="WP_016177955.1">
    <property type="nucleotide sequence ID" value="NZ_KE136357.1"/>
</dbReference>
<dbReference type="PIRSF" id="PIRSF016839">
    <property type="entry name" value="PhP"/>
    <property type="match status" value="1"/>
</dbReference>
<dbReference type="PANTHER" id="PTHR10819:SF3">
    <property type="entry name" value="PHOSPHOTRIESTERASE-RELATED PROTEIN"/>
    <property type="match status" value="1"/>
</dbReference>
<evidence type="ECO:0000256" key="2">
    <source>
        <dbReference type="ARBA" id="ARBA00022801"/>
    </source>
</evidence>
<evidence type="ECO:0000313" key="7">
    <source>
        <dbReference type="EMBL" id="EOU23968.1"/>
    </source>
</evidence>
<keyword evidence="8" id="KW-1185">Reference proteome</keyword>